<gene>
    <name evidence="1" type="ORF">KC19_5G126000</name>
</gene>
<keyword evidence="2" id="KW-1185">Reference proteome</keyword>
<dbReference type="AlphaFoldDB" id="A0A8T0I395"/>
<protein>
    <submittedName>
        <fullName evidence="1">Uncharacterized protein</fullName>
    </submittedName>
</protein>
<dbReference type="Proteomes" id="UP000822688">
    <property type="component" value="Chromosome 5"/>
</dbReference>
<name>A0A8T0I395_CERPU</name>
<proteinExistence type="predicted"/>
<organism evidence="1 2">
    <name type="scientific">Ceratodon purpureus</name>
    <name type="common">Fire moss</name>
    <name type="synonym">Dicranum purpureum</name>
    <dbReference type="NCBI Taxonomy" id="3225"/>
    <lineage>
        <taxon>Eukaryota</taxon>
        <taxon>Viridiplantae</taxon>
        <taxon>Streptophyta</taxon>
        <taxon>Embryophyta</taxon>
        <taxon>Bryophyta</taxon>
        <taxon>Bryophytina</taxon>
        <taxon>Bryopsida</taxon>
        <taxon>Dicranidae</taxon>
        <taxon>Pseudoditrichales</taxon>
        <taxon>Ditrichaceae</taxon>
        <taxon>Ceratodon</taxon>
    </lineage>
</organism>
<sequence>MSIASRRATLSSPSPDALRLPGCVADRSSSLRTSPRSPVVWKVGFYGFARGHVVRFLGFGRQRPRDSSLGSDLGVEETTGVSSGRCGSARRWREEVVGEALRIWGVWGVSCARGGRAGSRGVDNGVALQGWISFDRYRGSDMGHLG</sequence>
<comment type="caution">
    <text evidence="1">The sequence shown here is derived from an EMBL/GenBank/DDBJ whole genome shotgun (WGS) entry which is preliminary data.</text>
</comment>
<evidence type="ECO:0000313" key="2">
    <source>
        <dbReference type="Proteomes" id="UP000822688"/>
    </source>
</evidence>
<reference evidence="1" key="1">
    <citation type="submission" date="2020-06" db="EMBL/GenBank/DDBJ databases">
        <title>WGS assembly of Ceratodon purpureus strain R40.</title>
        <authorList>
            <person name="Carey S.B."/>
            <person name="Jenkins J."/>
            <person name="Shu S."/>
            <person name="Lovell J.T."/>
            <person name="Sreedasyam A."/>
            <person name="Maumus F."/>
            <person name="Tiley G.P."/>
            <person name="Fernandez-Pozo N."/>
            <person name="Barry K."/>
            <person name="Chen C."/>
            <person name="Wang M."/>
            <person name="Lipzen A."/>
            <person name="Daum C."/>
            <person name="Saski C.A."/>
            <person name="Payton A.C."/>
            <person name="Mcbreen J.C."/>
            <person name="Conrad R.E."/>
            <person name="Kollar L.M."/>
            <person name="Olsson S."/>
            <person name="Huttunen S."/>
            <person name="Landis J.B."/>
            <person name="Wickett N.J."/>
            <person name="Johnson M.G."/>
            <person name="Rensing S.A."/>
            <person name="Grimwood J."/>
            <person name="Schmutz J."/>
            <person name="Mcdaniel S.F."/>
        </authorList>
    </citation>
    <scope>NUCLEOTIDE SEQUENCE</scope>
    <source>
        <strain evidence="1">R40</strain>
    </source>
</reference>
<accession>A0A8T0I395</accession>
<evidence type="ECO:0000313" key="1">
    <source>
        <dbReference type="EMBL" id="KAG0577028.1"/>
    </source>
</evidence>
<dbReference type="EMBL" id="CM026425">
    <property type="protein sequence ID" value="KAG0577028.1"/>
    <property type="molecule type" value="Genomic_DNA"/>
</dbReference>